<evidence type="ECO:0008006" key="5">
    <source>
        <dbReference type="Google" id="ProtNLM"/>
    </source>
</evidence>
<evidence type="ECO:0000313" key="3">
    <source>
        <dbReference type="EMBL" id="KAK5957148.1"/>
    </source>
</evidence>
<proteinExistence type="predicted"/>
<feature type="region of interest" description="Disordered" evidence="2">
    <location>
        <begin position="442"/>
        <end position="565"/>
    </location>
</feature>
<dbReference type="EMBL" id="JAKLMC020000003">
    <property type="protein sequence ID" value="KAK5957148.1"/>
    <property type="molecule type" value="Genomic_DNA"/>
</dbReference>
<feature type="compositionally biased region" description="Basic residues" evidence="2">
    <location>
        <begin position="520"/>
        <end position="530"/>
    </location>
</feature>
<feature type="compositionally biased region" description="Basic residues" evidence="2">
    <location>
        <begin position="537"/>
        <end position="546"/>
    </location>
</feature>
<reference evidence="3 4" key="1">
    <citation type="submission" date="2022-12" db="EMBL/GenBank/DDBJ databases">
        <title>Genomic features and morphological characterization of a novel Knufia sp. strain isolated from spacecraft assembly facility.</title>
        <authorList>
            <person name="Teixeira M."/>
            <person name="Chander A.M."/>
            <person name="Stajich J.E."/>
            <person name="Venkateswaran K."/>
        </authorList>
    </citation>
    <scope>NUCLEOTIDE SEQUENCE [LARGE SCALE GENOMIC DNA]</scope>
    <source>
        <strain evidence="3 4">FJI-L2-BK-P2</strain>
    </source>
</reference>
<feature type="region of interest" description="Disordered" evidence="2">
    <location>
        <begin position="605"/>
        <end position="725"/>
    </location>
</feature>
<feature type="compositionally biased region" description="Basic and acidic residues" evidence="2">
    <location>
        <begin position="687"/>
        <end position="700"/>
    </location>
</feature>
<dbReference type="Proteomes" id="UP001316803">
    <property type="component" value="Unassembled WGS sequence"/>
</dbReference>
<dbReference type="AlphaFoldDB" id="A0AAN8F5N3"/>
<evidence type="ECO:0000256" key="1">
    <source>
        <dbReference type="SAM" id="Coils"/>
    </source>
</evidence>
<organism evidence="3 4">
    <name type="scientific">Knufia fluminis</name>
    <dbReference type="NCBI Taxonomy" id="191047"/>
    <lineage>
        <taxon>Eukaryota</taxon>
        <taxon>Fungi</taxon>
        <taxon>Dikarya</taxon>
        <taxon>Ascomycota</taxon>
        <taxon>Pezizomycotina</taxon>
        <taxon>Eurotiomycetes</taxon>
        <taxon>Chaetothyriomycetidae</taxon>
        <taxon>Chaetothyriales</taxon>
        <taxon>Trichomeriaceae</taxon>
        <taxon>Knufia</taxon>
    </lineage>
</organism>
<keyword evidence="1" id="KW-0175">Coiled coil</keyword>
<comment type="caution">
    <text evidence="3">The sequence shown here is derived from an EMBL/GenBank/DDBJ whole genome shotgun (WGS) entry which is preliminary data.</text>
</comment>
<feature type="compositionally biased region" description="Basic and acidic residues" evidence="2">
    <location>
        <begin position="463"/>
        <end position="475"/>
    </location>
</feature>
<keyword evidence="4" id="KW-1185">Reference proteome</keyword>
<evidence type="ECO:0000313" key="4">
    <source>
        <dbReference type="Proteomes" id="UP001316803"/>
    </source>
</evidence>
<sequence length="725" mass="80413">MPQARATAQQAIEVLKVHQLRKENVIIFEEVKHLRGEVTSRQNELNDALRQIADLKTQLKDVVDKTGEYDKKLEALGLATGRVDNDVADLRRDQEQVKDELTNKLEAQQATAEKTGRVTEKLREEVEQLRKQIDDSENKTAGIIDDMNQDLNAKAEQQGVIELGERLDQLIDDLELRLRTHENVSRVTDTAEELVERTSGNALSSDDQYDDSMWKPIGGPTEAQTNVRQEEGTKEVSENQIETQPISAVPPHVEVSPKRNMISNIPHDLPLAEGPPPAMAVDGHHQYQTVPKQAAKQQNLHEIRGAHQAPPMPQQPASRPRTSLQSMRQVLYNILKLKQQEEESLAEYFSRFQKVMEAAVTDAEVVTICLRRFMNGFLHQEEQELLCEWLNTGEYSLQAARDCMTLLSYCGPDGGTESSGGLDQPSRPVVGFGSLVTTIANDDEPKNQENAQHTDVEEGGLVARRDHEEVTDGRLPRFPRVTADPTATASNVLRSGVTTRSAAARQRDKTGEGKETQLKKATKHNHKGGKRSGACQSKKRQPKSKASKQTAAGRVSKPNTVKATIRRAVTPEIPVVTSQTPRMLVELEDFMPAPQAQMVIEGPVTPMRPTYKGRGILDPPKSSNADNMPSSPPTKTERLPQTPVRHSPQGHGGKLSRVPTLVPPVRARSVIPETSDPICLPPVRPQKGHEEEPMKVDQPGKKRKTRHDTPPEIPILTLTPSDFAG</sequence>
<name>A0AAN8F5N3_9EURO</name>
<protein>
    <recommendedName>
        <fullName evidence="5">Retrotransposon gag domain-containing protein</fullName>
    </recommendedName>
</protein>
<accession>A0AAN8F5N3</accession>
<feature type="compositionally biased region" description="Low complexity" evidence="2">
    <location>
        <begin position="714"/>
        <end position="725"/>
    </location>
</feature>
<feature type="coiled-coil region" evidence="1">
    <location>
        <begin position="38"/>
        <end position="139"/>
    </location>
</feature>
<gene>
    <name evidence="3" type="ORF">OHC33_001517</name>
</gene>
<feature type="region of interest" description="Disordered" evidence="2">
    <location>
        <begin position="217"/>
        <end position="244"/>
    </location>
</feature>
<feature type="compositionally biased region" description="Basic and acidic residues" evidence="2">
    <location>
        <begin position="228"/>
        <end position="237"/>
    </location>
</feature>
<feature type="compositionally biased region" description="Polar residues" evidence="2">
    <location>
        <begin position="485"/>
        <end position="501"/>
    </location>
</feature>
<feature type="compositionally biased region" description="Basic and acidic residues" evidence="2">
    <location>
        <begin position="505"/>
        <end position="518"/>
    </location>
</feature>
<feature type="compositionally biased region" description="Basic and acidic residues" evidence="2">
    <location>
        <begin position="443"/>
        <end position="456"/>
    </location>
</feature>
<evidence type="ECO:0000256" key="2">
    <source>
        <dbReference type="SAM" id="MobiDB-lite"/>
    </source>
</evidence>